<dbReference type="PANTHER" id="PTHR30483">
    <property type="entry name" value="LEUCINE-SPECIFIC-BINDING PROTEIN"/>
    <property type="match status" value="1"/>
</dbReference>
<dbReference type="SUPFAM" id="SSF53822">
    <property type="entry name" value="Periplasmic binding protein-like I"/>
    <property type="match status" value="1"/>
</dbReference>
<protein>
    <submittedName>
        <fullName evidence="5">ABC transporter substrate-binding protein</fullName>
    </submittedName>
</protein>
<dbReference type="RefSeq" id="WP_379901485.1">
    <property type="nucleotide sequence ID" value="NZ_JBHRTR010000028.1"/>
</dbReference>
<sequence length="408" mass="42768">MLRRTILRTIATGAGALALAGLGIAGPLPGTANEARAAEPIKVGFSIAKSGYMAAYDLPALNGALLKIGMINAGGGLLGRPIETVVLDMKTDAALSAKTGAELADMGVDLIVTDSDYDLGAPAALAAKEAGILAFATGAADPKMGVQGVGWQTFTGNGAAQLEGIVMAEFGFKEKGWKKAFVLEDQLLEYNKSGCAGFEAAWTDLGGTIADQDVFMNQDPSIASQIARIKGSGAEVIYLCSLPPGGASAVRQIRAAGIDLPILANVGMTGNFWLDAVPDLTDFWNPTPMSIFGDDPRAEVQAFATAYEAEYGEPVPQAYAIFGYAVIEQWAKAVERAGTTDAKAVVAELETFDGEPIILGPTSYSGDLHIQVQRPLLIEQIVDGKHSALKLWTNAYVPDMPLLFRVGR</sequence>
<keyword evidence="3" id="KW-0029">Amino-acid transport</keyword>
<comment type="similarity">
    <text evidence="1">Belongs to the leucine-binding protein family.</text>
</comment>
<keyword evidence="6" id="KW-1185">Reference proteome</keyword>
<evidence type="ECO:0000313" key="6">
    <source>
        <dbReference type="Proteomes" id="UP001595528"/>
    </source>
</evidence>
<dbReference type="Proteomes" id="UP001595528">
    <property type="component" value="Unassembled WGS sequence"/>
</dbReference>
<name>A0ABV7L1X4_9PROT</name>
<dbReference type="InterPro" id="IPR051010">
    <property type="entry name" value="BCAA_transport"/>
</dbReference>
<reference evidence="6" key="1">
    <citation type="journal article" date="2019" name="Int. J. Syst. Evol. Microbiol.">
        <title>The Global Catalogue of Microorganisms (GCM) 10K type strain sequencing project: providing services to taxonomists for standard genome sequencing and annotation.</title>
        <authorList>
            <consortium name="The Broad Institute Genomics Platform"/>
            <consortium name="The Broad Institute Genome Sequencing Center for Infectious Disease"/>
            <person name="Wu L."/>
            <person name="Ma J."/>
        </authorList>
    </citation>
    <scope>NUCLEOTIDE SEQUENCE [LARGE SCALE GENOMIC DNA]</scope>
    <source>
        <strain evidence="6">KCTC 42964</strain>
    </source>
</reference>
<evidence type="ECO:0000313" key="5">
    <source>
        <dbReference type="EMBL" id="MFC3228405.1"/>
    </source>
</evidence>
<feature type="domain" description="Leucine-binding protein" evidence="4">
    <location>
        <begin position="40"/>
        <end position="383"/>
    </location>
</feature>
<keyword evidence="2" id="KW-0732">Signal</keyword>
<organism evidence="5 6">
    <name type="scientific">Marinibaculum pumilum</name>
    <dbReference type="NCBI Taxonomy" id="1766165"/>
    <lineage>
        <taxon>Bacteria</taxon>
        <taxon>Pseudomonadati</taxon>
        <taxon>Pseudomonadota</taxon>
        <taxon>Alphaproteobacteria</taxon>
        <taxon>Rhodospirillales</taxon>
        <taxon>Rhodospirillaceae</taxon>
        <taxon>Marinibaculum</taxon>
    </lineage>
</organism>
<accession>A0ABV7L1X4</accession>
<keyword evidence="3" id="KW-0813">Transport</keyword>
<evidence type="ECO:0000256" key="1">
    <source>
        <dbReference type="ARBA" id="ARBA00010062"/>
    </source>
</evidence>
<dbReference type="InterPro" id="IPR028081">
    <property type="entry name" value="Leu-bd"/>
</dbReference>
<dbReference type="PANTHER" id="PTHR30483:SF6">
    <property type="entry name" value="PERIPLASMIC BINDING PROTEIN OF ABC TRANSPORTER FOR NATURAL AMINO ACIDS"/>
    <property type="match status" value="1"/>
</dbReference>
<dbReference type="EMBL" id="JBHRTR010000028">
    <property type="protein sequence ID" value="MFC3228405.1"/>
    <property type="molecule type" value="Genomic_DNA"/>
</dbReference>
<dbReference type="Gene3D" id="3.40.50.2300">
    <property type="match status" value="2"/>
</dbReference>
<dbReference type="Pfam" id="PF13458">
    <property type="entry name" value="Peripla_BP_6"/>
    <property type="match status" value="1"/>
</dbReference>
<proteinExistence type="inferred from homology"/>
<comment type="caution">
    <text evidence="5">The sequence shown here is derived from an EMBL/GenBank/DDBJ whole genome shotgun (WGS) entry which is preliminary data.</text>
</comment>
<gene>
    <name evidence="5" type="ORF">ACFOGJ_14270</name>
</gene>
<evidence type="ECO:0000256" key="3">
    <source>
        <dbReference type="ARBA" id="ARBA00022970"/>
    </source>
</evidence>
<evidence type="ECO:0000259" key="4">
    <source>
        <dbReference type="Pfam" id="PF13458"/>
    </source>
</evidence>
<dbReference type="InterPro" id="IPR028082">
    <property type="entry name" value="Peripla_BP_I"/>
</dbReference>
<evidence type="ECO:0000256" key="2">
    <source>
        <dbReference type="ARBA" id="ARBA00022729"/>
    </source>
</evidence>